<protein>
    <submittedName>
        <fullName evidence="1">Uncharacterized protein</fullName>
    </submittedName>
</protein>
<dbReference type="Proteomes" id="UP000053573">
    <property type="component" value="Unassembled WGS sequence"/>
</dbReference>
<proteinExistence type="predicted"/>
<sequence>MVAAATHVFGYYALLAQCGSSGNGRIRREWRTDILQITIRHWRPRFSLDMACRLGQFSAISLLCFYRLLAHCTF</sequence>
<dbReference type="EMBL" id="LDEV01002930">
    <property type="protein sequence ID" value="KLJ07023.1"/>
    <property type="molecule type" value="Genomic_DNA"/>
</dbReference>
<comment type="caution">
    <text evidence="1">The sequence shown here is derived from an EMBL/GenBank/DDBJ whole genome shotgun (WGS) entry which is preliminary data.</text>
</comment>
<dbReference type="AlphaFoldDB" id="A0A0H1B7F5"/>
<evidence type="ECO:0000313" key="1">
    <source>
        <dbReference type="EMBL" id="KLJ07023.1"/>
    </source>
</evidence>
<evidence type="ECO:0000313" key="2">
    <source>
        <dbReference type="Proteomes" id="UP000053573"/>
    </source>
</evidence>
<accession>A0A0H1B7F5</accession>
<gene>
    <name evidence="1" type="ORF">EMPG_17498</name>
</gene>
<organism evidence="1 2">
    <name type="scientific">Blastomyces silverae</name>
    <dbReference type="NCBI Taxonomy" id="2060906"/>
    <lineage>
        <taxon>Eukaryota</taxon>
        <taxon>Fungi</taxon>
        <taxon>Dikarya</taxon>
        <taxon>Ascomycota</taxon>
        <taxon>Pezizomycotina</taxon>
        <taxon>Eurotiomycetes</taxon>
        <taxon>Eurotiomycetidae</taxon>
        <taxon>Onygenales</taxon>
        <taxon>Ajellomycetaceae</taxon>
        <taxon>Blastomyces</taxon>
    </lineage>
</organism>
<reference evidence="2" key="1">
    <citation type="journal article" date="2015" name="PLoS Genet.">
        <title>The dynamic genome and transcriptome of the human fungal pathogen Blastomyces and close relative Emmonsia.</title>
        <authorList>
            <person name="Munoz J.F."/>
            <person name="Gauthier G.M."/>
            <person name="Desjardins C.A."/>
            <person name="Gallo J.E."/>
            <person name="Holder J."/>
            <person name="Sullivan T.D."/>
            <person name="Marty A.J."/>
            <person name="Carmen J.C."/>
            <person name="Chen Z."/>
            <person name="Ding L."/>
            <person name="Gujja S."/>
            <person name="Magrini V."/>
            <person name="Misas E."/>
            <person name="Mitreva M."/>
            <person name="Priest M."/>
            <person name="Saif S."/>
            <person name="Whiston E.A."/>
            <person name="Young S."/>
            <person name="Zeng Q."/>
            <person name="Goldman W.E."/>
            <person name="Mardis E.R."/>
            <person name="Taylor J.W."/>
            <person name="McEwen J.G."/>
            <person name="Clay O.K."/>
            <person name="Klein B.S."/>
            <person name="Cuomo C.A."/>
        </authorList>
    </citation>
    <scope>NUCLEOTIDE SEQUENCE [LARGE SCALE GENOMIC DNA]</scope>
    <source>
        <strain evidence="2">UAMH 139</strain>
    </source>
</reference>
<keyword evidence="2" id="KW-1185">Reference proteome</keyword>
<name>A0A0H1B7F5_9EURO</name>